<feature type="transmembrane region" description="Helical" evidence="1">
    <location>
        <begin position="92"/>
        <end position="116"/>
    </location>
</feature>
<evidence type="ECO:0000313" key="3">
    <source>
        <dbReference type="Proteomes" id="UP001234581"/>
    </source>
</evidence>
<organism evidence="2 3">
    <name type="scientific">Lichtheimia ornata</name>
    <dbReference type="NCBI Taxonomy" id="688661"/>
    <lineage>
        <taxon>Eukaryota</taxon>
        <taxon>Fungi</taxon>
        <taxon>Fungi incertae sedis</taxon>
        <taxon>Mucoromycota</taxon>
        <taxon>Mucoromycotina</taxon>
        <taxon>Mucoromycetes</taxon>
        <taxon>Mucorales</taxon>
        <taxon>Lichtheimiaceae</taxon>
        <taxon>Lichtheimia</taxon>
    </lineage>
</organism>
<dbReference type="EMBL" id="JARTCD010000023">
    <property type="protein sequence ID" value="KAJ8658576.1"/>
    <property type="molecule type" value="Genomic_DNA"/>
</dbReference>
<keyword evidence="1" id="KW-0812">Transmembrane</keyword>
<reference evidence="2 3" key="1">
    <citation type="submission" date="2023-03" db="EMBL/GenBank/DDBJ databases">
        <title>Genome sequence of Lichtheimia ornata CBS 291.66.</title>
        <authorList>
            <person name="Mohabir J.T."/>
            <person name="Shea T.P."/>
            <person name="Kurbessoian T."/>
            <person name="Berby B."/>
            <person name="Fontaine J."/>
            <person name="Livny J."/>
            <person name="Gnirke A."/>
            <person name="Stajich J.E."/>
            <person name="Cuomo C.A."/>
        </authorList>
    </citation>
    <scope>NUCLEOTIDE SEQUENCE [LARGE SCALE GENOMIC DNA]</scope>
    <source>
        <strain evidence="2">CBS 291.66</strain>
    </source>
</reference>
<evidence type="ECO:0000313" key="2">
    <source>
        <dbReference type="EMBL" id="KAJ8658576.1"/>
    </source>
</evidence>
<dbReference type="GeneID" id="83213028"/>
<feature type="transmembrane region" description="Helical" evidence="1">
    <location>
        <begin position="60"/>
        <end position="80"/>
    </location>
</feature>
<name>A0AAD7V4V0_9FUNG</name>
<dbReference type="AlphaFoldDB" id="A0AAD7V4V0"/>
<evidence type="ECO:0000256" key="1">
    <source>
        <dbReference type="SAM" id="Phobius"/>
    </source>
</evidence>
<proteinExistence type="predicted"/>
<keyword evidence="3" id="KW-1185">Reference proteome</keyword>
<dbReference type="RefSeq" id="XP_058343489.1">
    <property type="nucleotide sequence ID" value="XM_058485654.1"/>
</dbReference>
<keyword evidence="1" id="KW-1133">Transmembrane helix</keyword>
<protein>
    <submittedName>
        <fullName evidence="2">Uncharacterized protein</fullName>
    </submittedName>
</protein>
<comment type="caution">
    <text evidence="2">The sequence shown here is derived from an EMBL/GenBank/DDBJ whole genome shotgun (WGS) entry which is preliminary data.</text>
</comment>
<sequence>MEAITEKLVDIVFGVSAISFDIPALGVSLPMLEILHAILINYTYRNALRESHASIGWGQGLLATIVMAAGGGSTVAILRGDPLGILKSNRFWGIYGTTYWLMFSNPYVFQFLQYLFSIPFVEQLFTAADGVMRTSSVIRNGIEGVALNPELGQDKWVAKILCGTLSGCGGGLWVDAFRLTSAQWSFSTPRLLQTASIDMKTAFTTATFYTAMTNPTVCQILNLPLLKQEEVYAWSALIFASGIVYRSYASRWQQQQQKQITPEEEEKKDQ</sequence>
<keyword evidence="1" id="KW-0472">Membrane</keyword>
<accession>A0AAD7V4V0</accession>
<dbReference type="Proteomes" id="UP001234581">
    <property type="component" value="Unassembled WGS sequence"/>
</dbReference>
<gene>
    <name evidence="2" type="ORF">O0I10_005616</name>
</gene>
<feature type="transmembrane region" description="Helical" evidence="1">
    <location>
        <begin position="12"/>
        <end position="40"/>
    </location>
</feature>